<sequence>MPNFDTNKGPVNYRTNLTGLSVAGAVVTGGVVLGKVINNIKNDIRRKSLLEDLHLNDPLLRDIDKAQLMEWYATIVHFAPTVSLDKNAVREILQGFARFGRVDLQTLKLLADTEKSMASDNSVPWGSVLRMIS</sequence>
<name>A0A848CK61_9BACT</name>
<gene>
    <name evidence="2" type="ORF">HF854_09335</name>
</gene>
<dbReference type="EMBL" id="JABAFY010000037">
    <property type="protein sequence ID" value="NME52713.1"/>
    <property type="molecule type" value="Genomic_DNA"/>
</dbReference>
<feature type="transmembrane region" description="Helical" evidence="1">
    <location>
        <begin position="20"/>
        <end position="37"/>
    </location>
</feature>
<reference evidence="2 3" key="1">
    <citation type="submission" date="2020-04" db="EMBL/GenBank/DDBJ databases">
        <authorList>
            <person name="Hitch T.C.A."/>
            <person name="Wylensek D."/>
            <person name="Clavel T."/>
        </authorList>
    </citation>
    <scope>NUCLEOTIDE SEQUENCE [LARGE SCALE GENOMIC DNA]</scope>
    <source>
        <strain evidence="2 3">PG-251-APC-1</strain>
    </source>
</reference>
<protein>
    <submittedName>
        <fullName evidence="2">Uncharacterized protein</fullName>
    </submittedName>
</protein>
<evidence type="ECO:0000313" key="3">
    <source>
        <dbReference type="Proteomes" id="UP000522333"/>
    </source>
</evidence>
<evidence type="ECO:0000313" key="2">
    <source>
        <dbReference type="EMBL" id="NME52713.1"/>
    </source>
</evidence>
<proteinExistence type="predicted"/>
<dbReference type="Proteomes" id="UP000522333">
    <property type="component" value="Unassembled WGS sequence"/>
</dbReference>
<keyword evidence="1" id="KW-0472">Membrane</keyword>
<keyword evidence="1" id="KW-1133">Transmembrane helix</keyword>
<accession>A0A848CK61</accession>
<dbReference type="AlphaFoldDB" id="A0A848CK61"/>
<dbReference type="RefSeq" id="WP_168936036.1">
    <property type="nucleotide sequence ID" value="NZ_JABAFY010000037.1"/>
</dbReference>
<comment type="caution">
    <text evidence="2">The sequence shown here is derived from an EMBL/GenBank/DDBJ whole genome shotgun (WGS) entry which is preliminary data.</text>
</comment>
<keyword evidence="1" id="KW-0812">Transmembrane</keyword>
<evidence type="ECO:0000256" key="1">
    <source>
        <dbReference type="SAM" id="Phobius"/>
    </source>
</evidence>
<organism evidence="2 3">
    <name type="scientific">Desulfovibrio piger</name>
    <dbReference type="NCBI Taxonomy" id="901"/>
    <lineage>
        <taxon>Bacteria</taxon>
        <taxon>Pseudomonadati</taxon>
        <taxon>Thermodesulfobacteriota</taxon>
        <taxon>Desulfovibrionia</taxon>
        <taxon>Desulfovibrionales</taxon>
        <taxon>Desulfovibrionaceae</taxon>
        <taxon>Desulfovibrio</taxon>
    </lineage>
</organism>